<protein>
    <submittedName>
        <fullName evidence="2">Nucleotidyltransferase</fullName>
    </submittedName>
</protein>
<evidence type="ECO:0000313" key="2">
    <source>
        <dbReference type="EMBL" id="NRN68368.1"/>
    </source>
</evidence>
<sequence length="258" mass="29481">MKHSSPQFARIAERSTILRVQVGSGVHGTAIQGQDDRDEMGICVEPPEYVVGLEKFEQYIFRTQPEGHRSGPGDLDLIVYSLRKWVRLALQGNPTVLLPLFVPENEIVRIDDLGRELRANPEIVLSRQAGRRFVGYLRSQRAGMLGVKRHTNRPELIEKYGFDAKYAMHMVRLGVQGVELLETGRITLPIPEPWLAWLRDLRQGRHTKDEALAAADELEAKLEKLITTSPLPEHPDRERANRWLIEAYRRVWDKPSPG</sequence>
<dbReference type="EMBL" id="JAAATY010000019">
    <property type="protein sequence ID" value="NRN68368.1"/>
    <property type="molecule type" value="Genomic_DNA"/>
</dbReference>
<dbReference type="PANTHER" id="PTHR34817:SF2">
    <property type="entry name" value="NUCLEOTIDYLTRANSFERASE"/>
    <property type="match status" value="1"/>
</dbReference>
<comment type="caution">
    <text evidence="2">The sequence shown here is derived from an EMBL/GenBank/DDBJ whole genome shotgun (WGS) entry which is preliminary data.</text>
</comment>
<dbReference type="InterPro" id="IPR018775">
    <property type="entry name" value="RlaP"/>
</dbReference>
<proteinExistence type="predicted"/>
<name>A0ABX2FC40_9PSEU</name>
<organism evidence="2 3">
    <name type="scientific">Kibdelosporangium persicum</name>
    <dbReference type="NCBI Taxonomy" id="2698649"/>
    <lineage>
        <taxon>Bacteria</taxon>
        <taxon>Bacillati</taxon>
        <taxon>Actinomycetota</taxon>
        <taxon>Actinomycetes</taxon>
        <taxon>Pseudonocardiales</taxon>
        <taxon>Pseudonocardiaceae</taxon>
        <taxon>Kibdelosporangium</taxon>
    </lineage>
</organism>
<evidence type="ECO:0000313" key="3">
    <source>
        <dbReference type="Proteomes" id="UP000763557"/>
    </source>
</evidence>
<accession>A0ABX2FC40</accession>
<reference evidence="2 3" key="1">
    <citation type="submission" date="2020-01" db="EMBL/GenBank/DDBJ databases">
        <title>Kibdelosporangium persica a novel Actinomycetes from a hot desert in Iran.</title>
        <authorList>
            <person name="Safaei N."/>
            <person name="Zaburannyi N."/>
            <person name="Mueller R."/>
            <person name="Wink J."/>
        </authorList>
    </citation>
    <scope>NUCLEOTIDE SEQUENCE [LARGE SCALE GENOMIC DNA]</scope>
    <source>
        <strain evidence="2 3">4NS15</strain>
    </source>
</reference>
<feature type="coiled-coil region" evidence="1">
    <location>
        <begin position="201"/>
        <end position="228"/>
    </location>
</feature>
<dbReference type="Pfam" id="PF10127">
    <property type="entry name" value="RlaP"/>
    <property type="match status" value="1"/>
</dbReference>
<dbReference type="RefSeq" id="WP_173137421.1">
    <property type="nucleotide sequence ID" value="NZ_CBCSGW010000018.1"/>
</dbReference>
<evidence type="ECO:0000256" key="1">
    <source>
        <dbReference type="SAM" id="Coils"/>
    </source>
</evidence>
<keyword evidence="1" id="KW-0175">Coiled coil</keyword>
<dbReference type="Proteomes" id="UP000763557">
    <property type="component" value="Unassembled WGS sequence"/>
</dbReference>
<keyword evidence="3" id="KW-1185">Reference proteome</keyword>
<gene>
    <name evidence="2" type="ORF">GC106_56110</name>
</gene>
<dbReference type="PANTHER" id="PTHR34817">
    <property type="entry name" value="NUCLEOTIDYLTRANSFERASE"/>
    <property type="match status" value="1"/>
</dbReference>